<comment type="caution">
    <text evidence="2">The sequence shown here is derived from an EMBL/GenBank/DDBJ whole genome shotgun (WGS) entry which is preliminary data.</text>
</comment>
<feature type="non-terminal residue" evidence="2">
    <location>
        <position position="54"/>
    </location>
</feature>
<evidence type="ECO:0000256" key="1">
    <source>
        <dbReference type="SAM" id="MobiDB-lite"/>
    </source>
</evidence>
<keyword evidence="3" id="KW-1185">Reference proteome</keyword>
<name>A0ABV0STJ1_9TELE</name>
<protein>
    <submittedName>
        <fullName evidence="2">Uncharacterized protein</fullName>
    </submittedName>
</protein>
<dbReference type="Proteomes" id="UP001482620">
    <property type="component" value="Unassembled WGS sequence"/>
</dbReference>
<accession>A0ABV0STJ1</accession>
<evidence type="ECO:0000313" key="2">
    <source>
        <dbReference type="EMBL" id="MEQ2222667.1"/>
    </source>
</evidence>
<feature type="region of interest" description="Disordered" evidence="1">
    <location>
        <begin position="1"/>
        <end position="20"/>
    </location>
</feature>
<evidence type="ECO:0000313" key="3">
    <source>
        <dbReference type="Proteomes" id="UP001482620"/>
    </source>
</evidence>
<proteinExistence type="predicted"/>
<sequence length="54" mass="6006">MQMLQRSGSRDLRQEKGFTVSPLDISRPHVLCSRTRGSASRFGETDGPNISRAD</sequence>
<dbReference type="EMBL" id="JAHRIQ010003956">
    <property type="protein sequence ID" value="MEQ2222667.1"/>
    <property type="molecule type" value="Genomic_DNA"/>
</dbReference>
<organism evidence="2 3">
    <name type="scientific">Ilyodon furcidens</name>
    <name type="common">goldbreast splitfin</name>
    <dbReference type="NCBI Taxonomy" id="33524"/>
    <lineage>
        <taxon>Eukaryota</taxon>
        <taxon>Metazoa</taxon>
        <taxon>Chordata</taxon>
        <taxon>Craniata</taxon>
        <taxon>Vertebrata</taxon>
        <taxon>Euteleostomi</taxon>
        <taxon>Actinopterygii</taxon>
        <taxon>Neopterygii</taxon>
        <taxon>Teleostei</taxon>
        <taxon>Neoteleostei</taxon>
        <taxon>Acanthomorphata</taxon>
        <taxon>Ovalentaria</taxon>
        <taxon>Atherinomorphae</taxon>
        <taxon>Cyprinodontiformes</taxon>
        <taxon>Goodeidae</taxon>
        <taxon>Ilyodon</taxon>
    </lineage>
</organism>
<gene>
    <name evidence="2" type="ORF">ILYODFUR_028673</name>
</gene>
<reference evidence="2 3" key="1">
    <citation type="submission" date="2021-06" db="EMBL/GenBank/DDBJ databases">
        <authorList>
            <person name="Palmer J.M."/>
        </authorList>
    </citation>
    <scope>NUCLEOTIDE SEQUENCE [LARGE SCALE GENOMIC DNA]</scope>
    <source>
        <strain evidence="3">if_2019</strain>
        <tissue evidence="2">Muscle</tissue>
    </source>
</reference>
<feature type="region of interest" description="Disordered" evidence="1">
    <location>
        <begin position="31"/>
        <end position="54"/>
    </location>
</feature>